<evidence type="ECO:0000259" key="1">
    <source>
        <dbReference type="Pfam" id="PF17667"/>
    </source>
</evidence>
<protein>
    <recommendedName>
        <fullName evidence="1">Fungal-type protein kinase domain-containing protein</fullName>
    </recommendedName>
</protein>
<dbReference type="KEGG" id="hir:HETIRDRAFT_428685"/>
<sequence>MTSLVTKDSWLISQGQDGDGIPEVIGGFTVPNPLHIFTDISNYERCGVFPMVYSCNGPVVVEKCIQRRLSTLAQGLDLVSHDLNVIVYAGVDGMIGHLNLFIAGVLHRDPSVGNLLIDPNPGVRTDEQIFNNNCLRLDKFEFLKTIGHLKRCYGYLIDSDLAIRWKDQREAARHRSGTLPFMSHRLLESWDSRPLHTAIDDLESFVWIVLWSALKTIKSPTFRELDWLTRISDDDIQVVAAFKMTIMILISKPRTELSPELKPFHPLFKRWFSIALDAQDKLDELIASATIKAVPTIDLDTLLCDKAKSVHFIQEVEELCFGYYQQYLKGGTEFLQGRGMYGDLEKA</sequence>
<name>W4JZN7_HETIT</name>
<dbReference type="InterPro" id="IPR011009">
    <property type="entry name" value="Kinase-like_dom_sf"/>
</dbReference>
<dbReference type="InterPro" id="IPR040976">
    <property type="entry name" value="Pkinase_fungal"/>
</dbReference>
<evidence type="ECO:0000313" key="2">
    <source>
        <dbReference type="EMBL" id="ETW78939.1"/>
    </source>
</evidence>
<organism evidence="2 3">
    <name type="scientific">Heterobasidion irregulare (strain TC 32-1)</name>
    <dbReference type="NCBI Taxonomy" id="747525"/>
    <lineage>
        <taxon>Eukaryota</taxon>
        <taxon>Fungi</taxon>
        <taxon>Dikarya</taxon>
        <taxon>Basidiomycota</taxon>
        <taxon>Agaricomycotina</taxon>
        <taxon>Agaricomycetes</taxon>
        <taxon>Russulales</taxon>
        <taxon>Bondarzewiaceae</taxon>
        <taxon>Heterobasidion</taxon>
        <taxon>Heterobasidion annosum species complex</taxon>
    </lineage>
</organism>
<dbReference type="Pfam" id="PF17667">
    <property type="entry name" value="Pkinase_fungal"/>
    <property type="match status" value="1"/>
</dbReference>
<dbReference type="PANTHER" id="PTHR38248">
    <property type="entry name" value="FUNK1 6"/>
    <property type="match status" value="1"/>
</dbReference>
<dbReference type="AlphaFoldDB" id="W4JZN7"/>
<dbReference type="EMBL" id="KI925461">
    <property type="protein sequence ID" value="ETW78939.1"/>
    <property type="molecule type" value="Genomic_DNA"/>
</dbReference>
<evidence type="ECO:0000313" key="3">
    <source>
        <dbReference type="Proteomes" id="UP000030671"/>
    </source>
</evidence>
<feature type="domain" description="Fungal-type protein kinase" evidence="1">
    <location>
        <begin position="91"/>
        <end position="211"/>
    </location>
</feature>
<proteinExistence type="predicted"/>
<dbReference type="HOGENOM" id="CLU_799401_0_0_1"/>
<dbReference type="RefSeq" id="XP_009549223.1">
    <property type="nucleotide sequence ID" value="XM_009550928.1"/>
</dbReference>
<dbReference type="InParanoid" id="W4JZN7"/>
<keyword evidence="3" id="KW-1185">Reference proteome</keyword>
<reference evidence="2 3" key="1">
    <citation type="journal article" date="2012" name="New Phytol.">
        <title>Insight into trade-off between wood decay and parasitism from the genome of a fungal forest pathogen.</title>
        <authorList>
            <person name="Olson A."/>
            <person name="Aerts A."/>
            <person name="Asiegbu F."/>
            <person name="Belbahri L."/>
            <person name="Bouzid O."/>
            <person name="Broberg A."/>
            <person name="Canback B."/>
            <person name="Coutinho P.M."/>
            <person name="Cullen D."/>
            <person name="Dalman K."/>
            <person name="Deflorio G."/>
            <person name="van Diepen L.T."/>
            <person name="Dunand C."/>
            <person name="Duplessis S."/>
            <person name="Durling M."/>
            <person name="Gonthier P."/>
            <person name="Grimwood J."/>
            <person name="Fossdal C.G."/>
            <person name="Hansson D."/>
            <person name="Henrissat B."/>
            <person name="Hietala A."/>
            <person name="Himmelstrand K."/>
            <person name="Hoffmeister D."/>
            <person name="Hogberg N."/>
            <person name="James T.Y."/>
            <person name="Karlsson M."/>
            <person name="Kohler A."/>
            <person name="Kues U."/>
            <person name="Lee Y.H."/>
            <person name="Lin Y.C."/>
            <person name="Lind M."/>
            <person name="Lindquist E."/>
            <person name="Lombard V."/>
            <person name="Lucas S."/>
            <person name="Lunden K."/>
            <person name="Morin E."/>
            <person name="Murat C."/>
            <person name="Park J."/>
            <person name="Raffaello T."/>
            <person name="Rouze P."/>
            <person name="Salamov A."/>
            <person name="Schmutz J."/>
            <person name="Solheim H."/>
            <person name="Stahlberg J."/>
            <person name="Velez H."/>
            <person name="de Vries R.P."/>
            <person name="Wiebenga A."/>
            <person name="Woodward S."/>
            <person name="Yakovlev I."/>
            <person name="Garbelotto M."/>
            <person name="Martin F."/>
            <person name="Grigoriev I.V."/>
            <person name="Stenlid J."/>
        </authorList>
    </citation>
    <scope>NUCLEOTIDE SEQUENCE [LARGE SCALE GENOMIC DNA]</scope>
    <source>
        <strain evidence="2 3">TC 32-1</strain>
    </source>
</reference>
<dbReference type="SUPFAM" id="SSF56112">
    <property type="entry name" value="Protein kinase-like (PK-like)"/>
    <property type="match status" value="1"/>
</dbReference>
<accession>W4JZN7</accession>
<dbReference type="PANTHER" id="PTHR38248:SF2">
    <property type="entry name" value="FUNK1 11"/>
    <property type="match status" value="1"/>
</dbReference>
<dbReference type="Proteomes" id="UP000030671">
    <property type="component" value="Unassembled WGS sequence"/>
</dbReference>
<gene>
    <name evidence="2" type="ORF">HETIRDRAFT_428685</name>
</gene>
<dbReference type="GeneID" id="20674297"/>
<dbReference type="OrthoDB" id="5584477at2759"/>